<protein>
    <recommendedName>
        <fullName evidence="5 14">Dol-P-Glc:Glc(2)Man(9)GlcNAc(2)-PP-Dol alpha-1,2-glucosyltransferase</fullName>
        <ecNumber evidence="4 14">2.4.1.256</ecNumber>
    </recommendedName>
</protein>
<feature type="transmembrane region" description="Helical" evidence="14">
    <location>
        <begin position="95"/>
        <end position="114"/>
    </location>
</feature>
<dbReference type="GO" id="GO:0006488">
    <property type="term" value="P:dolichol-linked oligosaccharide biosynthetic process"/>
    <property type="evidence" value="ECO:0007669"/>
    <property type="project" value="UniProtKB-UniRule"/>
</dbReference>
<evidence type="ECO:0000256" key="12">
    <source>
        <dbReference type="ARBA" id="ARBA00044727"/>
    </source>
</evidence>
<evidence type="ECO:0000256" key="10">
    <source>
        <dbReference type="ARBA" id="ARBA00022989"/>
    </source>
</evidence>
<feature type="transmembrane region" description="Helical" evidence="14">
    <location>
        <begin position="134"/>
        <end position="151"/>
    </location>
</feature>
<reference evidence="15 16" key="1">
    <citation type="submission" date="2016-03" db="EMBL/GenBank/DDBJ databases">
        <title>EvidentialGene: Evidence-directed Construction of Genes on Genomes.</title>
        <authorList>
            <person name="Gilbert D.G."/>
            <person name="Choi J.-H."/>
            <person name="Mockaitis K."/>
            <person name="Colbourne J."/>
            <person name="Pfrender M."/>
        </authorList>
    </citation>
    <scope>NUCLEOTIDE SEQUENCE [LARGE SCALE GENOMIC DNA]</scope>
    <source>
        <strain evidence="15 16">Xinb3</strain>
        <tissue evidence="15">Complete organism</tissue>
    </source>
</reference>
<dbReference type="AlphaFoldDB" id="A0A164UEE1"/>
<evidence type="ECO:0000256" key="14">
    <source>
        <dbReference type="PIRNR" id="PIRNR028810"/>
    </source>
</evidence>
<proteinExistence type="inferred from homology"/>
<dbReference type="GO" id="GO:0106073">
    <property type="term" value="F:dolichyl pyrophosphate Glc2Man9GlcNAc2 alpha-1,2-glucosyltransferase activity"/>
    <property type="evidence" value="ECO:0007669"/>
    <property type="project" value="UniProtKB-UniRule"/>
</dbReference>
<dbReference type="EMBL" id="LRGB01001581">
    <property type="protein sequence ID" value="KZS11288.1"/>
    <property type="molecule type" value="Genomic_DNA"/>
</dbReference>
<evidence type="ECO:0000256" key="8">
    <source>
        <dbReference type="ARBA" id="ARBA00022692"/>
    </source>
</evidence>
<dbReference type="GO" id="GO:0005789">
    <property type="term" value="C:endoplasmic reticulum membrane"/>
    <property type="evidence" value="ECO:0007669"/>
    <property type="project" value="UniProtKB-SubCell"/>
</dbReference>
<comment type="catalytic activity">
    <reaction evidence="13">
        <text>an alpha-D-Glc-(1-&gt;3)-alpha-D-Glc-(1-&gt;3)-alpha-D-Man-(1-&gt;2)-alpha-D-Man-(1-&gt;2)-alpha-D-Man-(1-&gt;3)-[alpha-D-Man-(1-&gt;2)-alpha-D-Man-(1-&gt;3)-[alpha-D-Man-(1-&gt;2)-alpha-D-Man-(1-&gt;6)]-alpha-D-Man-(1-&gt;6)]-beta-D-Man-(1-&gt;4)-beta-D-GlcNAc-(1-&gt;4)-alpha-D-GlcNAc-diphospho-di-trans,poly-cis-dolichol + a di-trans,poly-cis-dolichyl beta-D-glucosyl phosphate = a alpha-D-Glc-(1-&gt;2)-alpha-D-Glc-(1-&gt;3)-alpha-D-Glc-(1-&gt;3)-alpha-D-Man-(1-&gt;2)-alpha-D-Man-(1-&gt;2)-alpha-D-Man-(1-&gt;3)-[alpha-D-Man-(1-&gt;2)-alpha-D-Man-(1-&gt;3)-[alpha-D-Man-(1-&gt;2)-alpha-D-Man-(1-&gt;6)]-alpha-D-Man-(1-&gt;6)]-beta-D-Man-(1-&gt;4)-beta-D-GlcNAc-(1-&gt;4)-alpha-D-GlcNAc-diphospho-di-trans,poly-cis-dolichol + a di-trans,poly-cis-dolichyl phosphate + H(+)</text>
        <dbReference type="Rhea" id="RHEA:29543"/>
        <dbReference type="Rhea" id="RHEA-COMP:19498"/>
        <dbReference type="Rhea" id="RHEA-COMP:19502"/>
        <dbReference type="Rhea" id="RHEA-COMP:19512"/>
        <dbReference type="Rhea" id="RHEA-COMP:19522"/>
        <dbReference type="ChEBI" id="CHEBI:15378"/>
        <dbReference type="ChEBI" id="CHEBI:57525"/>
        <dbReference type="ChEBI" id="CHEBI:57683"/>
        <dbReference type="ChEBI" id="CHEBI:132522"/>
        <dbReference type="ChEBI" id="CHEBI:132523"/>
        <dbReference type="EC" id="2.4.1.256"/>
    </reaction>
    <physiologicalReaction direction="left-to-right" evidence="13">
        <dbReference type="Rhea" id="RHEA:29544"/>
    </physiologicalReaction>
</comment>
<sequence length="471" mass="54493">MNKKVDSYVFTSALVCIVAVYAGGLLIISSYINEIQPTPYLDEIYHVPQAQEYCNGNFTYWDNRITTLPGLYLISVAVITPLSKWSDDNFCETHHLRLTNVAISLSSFLLYVWLTKNIHQSSREYSTWKSIVSALNIAIFPPLFFFSFLYYTDVAAAFLVFLMYGLHMRGFNTFAAIAGVAAVMVRQTSIVWVILVSVGCFDLGLQHLLLTTKERKRHALSSWHQVQIISKNFFRLAPVSRKIQIISQLILKLLPYIIVGLIFIAFVVINDGLVVGDRAAHQATIHVPQLFYFFGLVTVFAAPHWILFLLPFCKTCLKKWFFILITMGLAGLVIRYNTLVHPYLLADNRHYTFYIWKRVFEYQPWGRYVVIPLYLFGAFATFRTMSTAKSFIFASVFVICCFVALVPQRLLEVRYFLIPFLFVRLHIPPRSWISLFIEFSIYLAVNTATIYLFITRPFFWADSPLPQRFMW</sequence>
<feature type="transmembrane region" description="Helical" evidence="14">
    <location>
        <begin position="158"/>
        <end position="184"/>
    </location>
</feature>
<evidence type="ECO:0000256" key="3">
    <source>
        <dbReference type="ARBA" id="ARBA00010600"/>
    </source>
</evidence>
<keyword evidence="10 14" id="KW-1133">Transmembrane helix</keyword>
<organism evidence="15 16">
    <name type="scientific">Daphnia magna</name>
    <dbReference type="NCBI Taxonomy" id="35525"/>
    <lineage>
        <taxon>Eukaryota</taxon>
        <taxon>Metazoa</taxon>
        <taxon>Ecdysozoa</taxon>
        <taxon>Arthropoda</taxon>
        <taxon>Crustacea</taxon>
        <taxon>Branchiopoda</taxon>
        <taxon>Diplostraca</taxon>
        <taxon>Cladocera</taxon>
        <taxon>Anomopoda</taxon>
        <taxon>Daphniidae</taxon>
        <taxon>Daphnia</taxon>
    </lineage>
</organism>
<evidence type="ECO:0000256" key="13">
    <source>
        <dbReference type="ARBA" id="ARBA00048064"/>
    </source>
</evidence>
<dbReference type="Proteomes" id="UP000076858">
    <property type="component" value="Unassembled WGS sequence"/>
</dbReference>
<dbReference type="PANTHER" id="PTHR12989">
    <property type="entry name" value="ALPHA-1,2-GLUCOSYLTRANSFERASE ALG10"/>
    <property type="match status" value="1"/>
</dbReference>
<comment type="similarity">
    <text evidence="3 14">Belongs to the ALG10 glucosyltransferase family.</text>
</comment>
<evidence type="ECO:0000256" key="5">
    <source>
        <dbReference type="ARBA" id="ARBA00018512"/>
    </source>
</evidence>
<evidence type="ECO:0000313" key="16">
    <source>
        <dbReference type="Proteomes" id="UP000076858"/>
    </source>
</evidence>
<accession>A0A164UEE1</accession>
<dbReference type="OrthoDB" id="4769at2759"/>
<feature type="transmembrane region" description="Helical" evidence="14">
    <location>
        <begin position="289"/>
        <end position="313"/>
    </location>
</feature>
<evidence type="ECO:0000256" key="6">
    <source>
        <dbReference type="ARBA" id="ARBA00022676"/>
    </source>
</evidence>
<feature type="transmembrane region" description="Helical" evidence="14">
    <location>
        <begin position="190"/>
        <end position="210"/>
    </location>
</feature>
<evidence type="ECO:0000256" key="9">
    <source>
        <dbReference type="ARBA" id="ARBA00022824"/>
    </source>
</evidence>
<comment type="pathway">
    <text evidence="2">Protein modification; protein glycosylation.</text>
</comment>
<evidence type="ECO:0000313" key="15">
    <source>
        <dbReference type="EMBL" id="KZS11288.1"/>
    </source>
</evidence>
<name>A0A164UEE1_9CRUS</name>
<evidence type="ECO:0000256" key="4">
    <source>
        <dbReference type="ARBA" id="ARBA00011967"/>
    </source>
</evidence>
<keyword evidence="7 15" id="KW-0808">Transferase</keyword>
<evidence type="ECO:0000256" key="2">
    <source>
        <dbReference type="ARBA" id="ARBA00004922"/>
    </source>
</evidence>
<feature type="transmembrane region" description="Helical" evidence="14">
    <location>
        <begin position="391"/>
        <end position="411"/>
    </location>
</feature>
<evidence type="ECO:0000256" key="11">
    <source>
        <dbReference type="ARBA" id="ARBA00023136"/>
    </source>
</evidence>
<comment type="function">
    <text evidence="12">Dol-P-Glc:Glc(2)Man(9)GlcNAc(2)-PP-Dol alpha-1,2-glucosyltransferase that operates in the biosynthetic pathway of dolichol-linked oligosaccharides, the glycan precursors employed in protein asparagine (N)-glycosylation. The assembly of dolichol-linked oligosaccharides begins on the cytosolic side of the endoplasmic reticulum membrane and finishes in its lumen. The sequential addition of sugars to dolichol pyrophosphate produces dolichol-linked oligosaccharides containing fourteen sugars, including two GlcNAcs, nine mannoses and three glucoses. Once assembled, the oligosaccharide is transferred from the lipid to nascent proteins by oligosaccharyltransferases. In the lumen of the endoplasmic reticulum, adds the third and last glucose residue from dolichyl phosphate glucose (Dol-P-Glc) onto the lipid-linked oligosaccharide intermediate Glc(2)Man(9)GlcNAc(2)-PP-Dol to produce Glc(3)Man(9)GlcNAc(2)-PP-Dol.</text>
</comment>
<dbReference type="PIRSF" id="PIRSF028810">
    <property type="entry name" value="Alpha1_2_glucosyltferase_Alg10"/>
    <property type="match status" value="1"/>
</dbReference>
<feature type="transmembrane region" description="Helical" evidence="14">
    <location>
        <begin position="7"/>
        <end position="32"/>
    </location>
</feature>
<feature type="transmembrane region" description="Helical" evidence="14">
    <location>
        <begin position="65"/>
        <end position="83"/>
    </location>
</feature>
<feature type="transmembrane region" description="Helical" evidence="14">
    <location>
        <begin position="431"/>
        <end position="454"/>
    </location>
</feature>
<keyword evidence="16" id="KW-1185">Reference proteome</keyword>
<feature type="transmembrane region" description="Helical" evidence="14">
    <location>
        <begin position="320"/>
        <end position="345"/>
    </location>
</feature>
<dbReference type="Pfam" id="PF04922">
    <property type="entry name" value="DIE2_ALG10"/>
    <property type="match status" value="1"/>
</dbReference>
<feature type="transmembrane region" description="Helical" evidence="14">
    <location>
        <begin position="249"/>
        <end position="269"/>
    </location>
</feature>
<gene>
    <name evidence="15" type="ORF">APZ42_024077</name>
</gene>
<keyword evidence="8 14" id="KW-0812">Transmembrane</keyword>
<evidence type="ECO:0000256" key="1">
    <source>
        <dbReference type="ARBA" id="ARBA00004477"/>
    </source>
</evidence>
<comment type="caution">
    <text evidence="15">The sequence shown here is derived from an EMBL/GenBank/DDBJ whole genome shotgun (WGS) entry which is preliminary data.</text>
</comment>
<dbReference type="STRING" id="35525.A0A164UEE1"/>
<keyword evidence="11 14" id="KW-0472">Membrane</keyword>
<dbReference type="PANTHER" id="PTHR12989:SF10">
    <property type="entry name" value="DOL-P-GLC:GLC(2)MAN(9)GLCNAC(2)-PP-DOL ALPHA-1,2-GLUCOSYLTRANSFERASE-RELATED"/>
    <property type="match status" value="1"/>
</dbReference>
<dbReference type="InterPro" id="IPR016900">
    <property type="entry name" value="Alg10"/>
</dbReference>
<dbReference type="EC" id="2.4.1.256" evidence="4 14"/>
<feature type="transmembrane region" description="Helical" evidence="14">
    <location>
        <begin position="365"/>
        <end position="382"/>
    </location>
</feature>
<evidence type="ECO:0000256" key="7">
    <source>
        <dbReference type="ARBA" id="ARBA00022679"/>
    </source>
</evidence>
<comment type="subcellular location">
    <subcellularLocation>
        <location evidence="1">Endoplasmic reticulum membrane</location>
        <topology evidence="1">Multi-pass membrane protein</topology>
    </subcellularLocation>
</comment>
<keyword evidence="9" id="KW-0256">Endoplasmic reticulum</keyword>
<keyword evidence="6 14" id="KW-0328">Glycosyltransferase</keyword>